<name>A0A5N6NQQ0_9ASTR</name>
<dbReference type="EMBL" id="SZYD01000010">
    <property type="protein sequence ID" value="KAD4982592.1"/>
    <property type="molecule type" value="Genomic_DNA"/>
</dbReference>
<proteinExistence type="predicted"/>
<dbReference type="Proteomes" id="UP000326396">
    <property type="component" value="Linkage Group LG18"/>
</dbReference>
<sequence>MVRSRCIEDHRRCLPLPSPEGVGCRAVTARRRRAVAAPCVSNAPETTTSVCYGLPAGAKWFPGGAQVLRRWCAGGAPVVRRWAAGGAQVGRRWCAGGAPVVRRWGGGGGLIFGRRWQMDCGRRWGRREEIKGRATGIKRGGLILT</sequence>
<protein>
    <submittedName>
        <fullName evidence="1">Uncharacterized protein</fullName>
    </submittedName>
</protein>
<organism evidence="1 2">
    <name type="scientific">Mikania micrantha</name>
    <name type="common">bitter vine</name>
    <dbReference type="NCBI Taxonomy" id="192012"/>
    <lineage>
        <taxon>Eukaryota</taxon>
        <taxon>Viridiplantae</taxon>
        <taxon>Streptophyta</taxon>
        <taxon>Embryophyta</taxon>
        <taxon>Tracheophyta</taxon>
        <taxon>Spermatophyta</taxon>
        <taxon>Magnoliopsida</taxon>
        <taxon>eudicotyledons</taxon>
        <taxon>Gunneridae</taxon>
        <taxon>Pentapetalae</taxon>
        <taxon>asterids</taxon>
        <taxon>campanulids</taxon>
        <taxon>Asterales</taxon>
        <taxon>Asteraceae</taxon>
        <taxon>Asteroideae</taxon>
        <taxon>Heliantheae alliance</taxon>
        <taxon>Eupatorieae</taxon>
        <taxon>Mikania</taxon>
    </lineage>
</organism>
<gene>
    <name evidence="1" type="ORF">E3N88_19263</name>
</gene>
<reference evidence="1 2" key="1">
    <citation type="submission" date="2019-05" db="EMBL/GenBank/DDBJ databases">
        <title>Mikania micrantha, genome provides insights into the molecular mechanism of rapid growth.</title>
        <authorList>
            <person name="Liu B."/>
        </authorList>
    </citation>
    <scope>NUCLEOTIDE SEQUENCE [LARGE SCALE GENOMIC DNA]</scope>
    <source>
        <strain evidence="1">NLD-2019</strain>
        <tissue evidence="1">Leaf</tissue>
    </source>
</reference>
<dbReference type="AlphaFoldDB" id="A0A5N6NQQ0"/>
<accession>A0A5N6NQQ0</accession>
<evidence type="ECO:0000313" key="1">
    <source>
        <dbReference type="EMBL" id="KAD4982592.1"/>
    </source>
</evidence>
<keyword evidence="2" id="KW-1185">Reference proteome</keyword>
<comment type="caution">
    <text evidence="1">The sequence shown here is derived from an EMBL/GenBank/DDBJ whole genome shotgun (WGS) entry which is preliminary data.</text>
</comment>
<evidence type="ECO:0000313" key="2">
    <source>
        <dbReference type="Proteomes" id="UP000326396"/>
    </source>
</evidence>